<dbReference type="VEuPathDB" id="CryptoDB:Cvel_12107"/>
<protein>
    <submittedName>
        <fullName evidence="2">Uncharacterized protein</fullName>
    </submittedName>
</protein>
<feature type="compositionally biased region" description="Basic and acidic residues" evidence="1">
    <location>
        <begin position="302"/>
        <end position="334"/>
    </location>
</feature>
<sequence>MGAGSSSSSPAAVDSAEQEQQKQKQKAICCCQGSPPSRPLFEIIRNSVSTKDLRALQKYIDDGGLGDDPSSDHFIRRTKSIAFVINMGENLYSLEQNFFIQSEEYNDFSGGYKRTYRKITDDTIQGPLLMTIKQFIDYYNLPQKSVVLAQIQSSIVEAGQFDPRRGSITGQGIHTDGANRAMLVCIRRTNCEGASNQFHHTVDGCNPASDSTVLHDGDACMFKDDSIFHYVSQAAPAVVGERMERSMLILHWPADHYLTGVSNAQNRRISAESPKGVQLRLMEEARAAAAREEEREEAETDPEAKRRLSVDQKSHTQLDIDQEGKRRLSVDQKSHTHLTPRFQQEQDPTGKRRLSVEQKSHTQLHAGLSASSYTNHLGNSLSPLTGAGGPGLHRTASRLEPPPSSRPLLRSRTKEVERVFGQPLRQNTVSALAAGHS</sequence>
<feature type="compositionally biased region" description="Basic and acidic residues" evidence="1">
    <location>
        <begin position="348"/>
        <end position="360"/>
    </location>
</feature>
<name>A0A0G4I9E1_9ALVE</name>
<dbReference type="GO" id="GO:0051213">
    <property type="term" value="F:dioxygenase activity"/>
    <property type="evidence" value="ECO:0007669"/>
    <property type="project" value="InterPro"/>
</dbReference>
<feature type="compositionally biased region" description="Low complexity" evidence="1">
    <location>
        <begin position="1"/>
        <end position="15"/>
    </location>
</feature>
<dbReference type="EMBL" id="CDMZ01005711">
    <property type="protein sequence ID" value="CEM53621.1"/>
    <property type="molecule type" value="Genomic_DNA"/>
</dbReference>
<dbReference type="Pfam" id="PF10014">
    <property type="entry name" value="2OG-Fe_Oxy_2"/>
    <property type="match status" value="1"/>
</dbReference>
<evidence type="ECO:0000313" key="2">
    <source>
        <dbReference type="EMBL" id="CEM53621.1"/>
    </source>
</evidence>
<evidence type="ECO:0000256" key="1">
    <source>
        <dbReference type="SAM" id="MobiDB-lite"/>
    </source>
</evidence>
<feature type="region of interest" description="Disordered" evidence="1">
    <location>
        <begin position="377"/>
        <end position="437"/>
    </location>
</feature>
<feature type="region of interest" description="Disordered" evidence="1">
    <location>
        <begin position="1"/>
        <end position="26"/>
    </location>
</feature>
<dbReference type="AlphaFoldDB" id="A0A0G4I9E1"/>
<accession>A0A0G4I9E1</accession>
<gene>
    <name evidence="2" type="ORF">Cvel_12107</name>
</gene>
<organism evidence="2">
    <name type="scientific">Chromera velia CCMP2878</name>
    <dbReference type="NCBI Taxonomy" id="1169474"/>
    <lineage>
        <taxon>Eukaryota</taxon>
        <taxon>Sar</taxon>
        <taxon>Alveolata</taxon>
        <taxon>Colpodellida</taxon>
        <taxon>Chromeraceae</taxon>
        <taxon>Chromera</taxon>
    </lineage>
</organism>
<dbReference type="InterPro" id="IPR018724">
    <property type="entry name" value="2OG-Fe_dioxygenase"/>
</dbReference>
<proteinExistence type="predicted"/>
<dbReference type="Gene3D" id="2.60.120.620">
    <property type="entry name" value="q2cbj1_9rhob like domain"/>
    <property type="match status" value="1"/>
</dbReference>
<feature type="region of interest" description="Disordered" evidence="1">
    <location>
        <begin position="285"/>
        <end position="362"/>
    </location>
</feature>
<reference evidence="2" key="1">
    <citation type="submission" date="2014-11" db="EMBL/GenBank/DDBJ databases">
        <authorList>
            <person name="Otto D Thomas"/>
            <person name="Naeem Raeece"/>
        </authorList>
    </citation>
    <scope>NUCLEOTIDE SEQUENCE</scope>
</reference>